<dbReference type="EMBL" id="BGPR01160190">
    <property type="protein sequence ID" value="GBL92975.1"/>
    <property type="molecule type" value="Genomic_DNA"/>
</dbReference>
<evidence type="ECO:0000313" key="2">
    <source>
        <dbReference type="EMBL" id="GBL92975.1"/>
    </source>
</evidence>
<evidence type="ECO:0000313" key="3">
    <source>
        <dbReference type="Proteomes" id="UP000499080"/>
    </source>
</evidence>
<dbReference type="EMBL" id="BGPR01160181">
    <property type="protein sequence ID" value="GBL92926.1"/>
    <property type="molecule type" value="Genomic_DNA"/>
</dbReference>
<dbReference type="Proteomes" id="UP000499080">
    <property type="component" value="Unassembled WGS sequence"/>
</dbReference>
<accession>A0A4Y2BNG4</accession>
<gene>
    <name evidence="1" type="ORF">AVEN_60606_1</name>
    <name evidence="2" type="ORF">AVEN_85535_1</name>
</gene>
<name>A0A4Y2BNG4_ARAVE</name>
<protein>
    <submittedName>
        <fullName evidence="2">Uncharacterized protein</fullName>
    </submittedName>
</protein>
<evidence type="ECO:0000313" key="1">
    <source>
        <dbReference type="EMBL" id="GBL92926.1"/>
    </source>
</evidence>
<sequence>MTVITQAPVLIQQPWYDNWPGKGNSLQGHSGMSPSTCWDKAAYPALLAGTKRNMPLYLLGQSGISRSTCWDKAAYAAILVGTKRHSSLFLLGQLVAYPTLLVGTKRHS</sequence>
<organism evidence="2 3">
    <name type="scientific">Araneus ventricosus</name>
    <name type="common">Orbweaver spider</name>
    <name type="synonym">Epeira ventricosa</name>
    <dbReference type="NCBI Taxonomy" id="182803"/>
    <lineage>
        <taxon>Eukaryota</taxon>
        <taxon>Metazoa</taxon>
        <taxon>Ecdysozoa</taxon>
        <taxon>Arthropoda</taxon>
        <taxon>Chelicerata</taxon>
        <taxon>Arachnida</taxon>
        <taxon>Araneae</taxon>
        <taxon>Araneomorphae</taxon>
        <taxon>Entelegynae</taxon>
        <taxon>Araneoidea</taxon>
        <taxon>Araneidae</taxon>
        <taxon>Araneus</taxon>
    </lineage>
</organism>
<dbReference type="AlphaFoldDB" id="A0A4Y2BNG4"/>
<proteinExistence type="predicted"/>
<reference evidence="2 3" key="1">
    <citation type="journal article" date="2019" name="Sci. Rep.">
        <title>Orb-weaving spider Araneus ventricosus genome elucidates the spidroin gene catalogue.</title>
        <authorList>
            <person name="Kono N."/>
            <person name="Nakamura H."/>
            <person name="Ohtoshi R."/>
            <person name="Moran D.A.P."/>
            <person name="Shinohara A."/>
            <person name="Yoshida Y."/>
            <person name="Fujiwara M."/>
            <person name="Mori M."/>
            <person name="Tomita M."/>
            <person name="Arakawa K."/>
        </authorList>
    </citation>
    <scope>NUCLEOTIDE SEQUENCE [LARGE SCALE GENOMIC DNA]</scope>
</reference>
<keyword evidence="3" id="KW-1185">Reference proteome</keyword>
<comment type="caution">
    <text evidence="2">The sequence shown here is derived from an EMBL/GenBank/DDBJ whole genome shotgun (WGS) entry which is preliminary data.</text>
</comment>